<sequence length="413" mass="46080">MSEPQMSTITDPAHRPKPEEQHAFEAALEHLVQQTTGPSDDTLASHCAADTPLSLATQALKSKHRWFEHFYPKELYEDVEARMEELFAGHHLGNYVALRTNPPTKIFEDMPIAVRLGMHILFYRKKASSLLKYDTVEDMLEKLSIKQGKAYDDTSDPAAVKEHIMDFIKTYDVRLDELVEPDVNKYKCMNAFFYRQIKASARPVAEPENSKVISSAADCRLTVWNNVDAACKFWIKDHLFTIGRVLDDQSLADTTFPPGSSIAIFRLAPADYHRWHNPVGPATVGPTKHLKGEYYTVNPQAINKDFAVFTANRRDIGLVNWTPGGGREQTSHTVAMVAVGAMLVGSVNWINFQQGSTVQRGEEQGYFAYGGSTCVAIFPPSAKVEWDADLLANSLAGVETMVRVNERIGISTA</sequence>
<gene>
    <name evidence="3" type="ORF">A4X13_0g2557</name>
</gene>
<evidence type="ECO:0000313" key="3">
    <source>
        <dbReference type="EMBL" id="KAE8257141.1"/>
    </source>
</evidence>
<protein>
    <submittedName>
        <fullName evidence="3">Uncharacterized protein</fullName>
    </submittedName>
</protein>
<evidence type="ECO:0000256" key="2">
    <source>
        <dbReference type="ARBA" id="ARBA00023239"/>
    </source>
</evidence>
<accession>A0A177TLA4</accession>
<dbReference type="Proteomes" id="UP000077521">
    <property type="component" value="Unassembled WGS sequence"/>
</dbReference>
<dbReference type="PANTHER" id="PTHR10067:SF17">
    <property type="entry name" value="PHOSPHATIDYLSERINE DECARBOXYLASE PROENZYME 2"/>
    <property type="match status" value="1"/>
</dbReference>
<keyword evidence="1" id="KW-0210">Decarboxylase</keyword>
<dbReference type="PANTHER" id="PTHR10067">
    <property type="entry name" value="PHOSPHATIDYLSERINE DECARBOXYLASE"/>
    <property type="match status" value="1"/>
</dbReference>
<keyword evidence="2" id="KW-0456">Lyase</keyword>
<evidence type="ECO:0000313" key="4">
    <source>
        <dbReference type="Proteomes" id="UP000077521"/>
    </source>
</evidence>
<comment type="caution">
    <text evidence="3">The sequence shown here is derived from an EMBL/GenBank/DDBJ whole genome shotgun (WGS) entry which is preliminary data.</text>
</comment>
<organism evidence="3 4">
    <name type="scientific">Tilletia indica</name>
    <dbReference type="NCBI Taxonomy" id="43049"/>
    <lineage>
        <taxon>Eukaryota</taxon>
        <taxon>Fungi</taxon>
        <taxon>Dikarya</taxon>
        <taxon>Basidiomycota</taxon>
        <taxon>Ustilaginomycotina</taxon>
        <taxon>Exobasidiomycetes</taxon>
        <taxon>Tilletiales</taxon>
        <taxon>Tilletiaceae</taxon>
        <taxon>Tilletia</taxon>
    </lineage>
</organism>
<dbReference type="EMBL" id="LWDF02000124">
    <property type="protein sequence ID" value="KAE8257141.1"/>
    <property type="molecule type" value="Genomic_DNA"/>
</dbReference>
<keyword evidence="4" id="KW-1185">Reference proteome</keyword>
<proteinExistence type="predicted"/>
<name>A0A177TLA4_9BASI</name>
<reference evidence="3" key="1">
    <citation type="submission" date="2016-04" db="EMBL/GenBank/DDBJ databases">
        <authorList>
            <person name="Nguyen H.D."/>
            <person name="Samba Siva P."/>
            <person name="Cullis J."/>
            <person name="Levesque C.A."/>
            <person name="Hambleton S."/>
        </authorList>
    </citation>
    <scope>NUCLEOTIDE SEQUENCE</scope>
    <source>
        <strain evidence="3">DAOMC 236416</strain>
    </source>
</reference>
<evidence type="ECO:0000256" key="1">
    <source>
        <dbReference type="ARBA" id="ARBA00022793"/>
    </source>
</evidence>
<dbReference type="Pfam" id="PF02666">
    <property type="entry name" value="PS_Dcarbxylase"/>
    <property type="match status" value="1"/>
</dbReference>
<reference evidence="3" key="2">
    <citation type="journal article" date="2019" name="IMA Fungus">
        <title>Genome sequencing and comparison of five Tilletia species to identify candidate genes for the detection of regulated species infecting wheat.</title>
        <authorList>
            <person name="Nguyen H.D.T."/>
            <person name="Sultana T."/>
            <person name="Kesanakurti P."/>
            <person name="Hambleton S."/>
        </authorList>
    </citation>
    <scope>NUCLEOTIDE SEQUENCE</scope>
    <source>
        <strain evidence="3">DAOMC 236416</strain>
    </source>
</reference>
<dbReference type="GO" id="GO:0008654">
    <property type="term" value="P:phospholipid biosynthetic process"/>
    <property type="evidence" value="ECO:0007669"/>
    <property type="project" value="InterPro"/>
</dbReference>
<dbReference type="AlphaFoldDB" id="A0A177TLA4"/>
<dbReference type="InterPro" id="IPR003817">
    <property type="entry name" value="PS_Dcarbxylase"/>
</dbReference>
<dbReference type="GO" id="GO:0004609">
    <property type="term" value="F:phosphatidylserine decarboxylase activity"/>
    <property type="evidence" value="ECO:0007669"/>
    <property type="project" value="InterPro"/>
</dbReference>